<reference evidence="2 3" key="1">
    <citation type="journal article" date="2022" name="Nat. Genet.">
        <title>Improved pea reference genome and pan-genome highlight genomic features and evolutionary characteristics.</title>
        <authorList>
            <person name="Yang T."/>
            <person name="Liu R."/>
            <person name="Luo Y."/>
            <person name="Hu S."/>
            <person name="Wang D."/>
            <person name="Wang C."/>
            <person name="Pandey M.K."/>
            <person name="Ge S."/>
            <person name="Xu Q."/>
            <person name="Li N."/>
            <person name="Li G."/>
            <person name="Huang Y."/>
            <person name="Saxena R.K."/>
            <person name="Ji Y."/>
            <person name="Li M."/>
            <person name="Yan X."/>
            <person name="He Y."/>
            <person name="Liu Y."/>
            <person name="Wang X."/>
            <person name="Xiang C."/>
            <person name="Varshney R.K."/>
            <person name="Ding H."/>
            <person name="Gao S."/>
            <person name="Zong X."/>
        </authorList>
    </citation>
    <scope>NUCLEOTIDE SEQUENCE [LARGE SCALE GENOMIC DNA]</scope>
    <source>
        <strain evidence="2 3">cv. Zhongwan 6</strain>
    </source>
</reference>
<dbReference type="PANTHER" id="PTHR31110:SF2">
    <property type="entry name" value="PESTICIDAL CRYSTAL CRY8BA PROTEIN"/>
    <property type="match status" value="1"/>
</dbReference>
<feature type="region of interest" description="Disordered" evidence="1">
    <location>
        <begin position="110"/>
        <end position="155"/>
    </location>
</feature>
<dbReference type="Gramene" id="Psat05G0476000-T1">
    <property type="protein sequence ID" value="KAI5409066.1"/>
    <property type="gene ID" value="KIW84_054760"/>
</dbReference>
<evidence type="ECO:0000313" key="2">
    <source>
        <dbReference type="EMBL" id="KAI5409066.1"/>
    </source>
</evidence>
<feature type="compositionally biased region" description="Polar residues" evidence="1">
    <location>
        <begin position="116"/>
        <end position="128"/>
    </location>
</feature>
<feature type="compositionally biased region" description="Basic and acidic residues" evidence="1">
    <location>
        <begin position="129"/>
        <end position="150"/>
    </location>
</feature>
<dbReference type="EMBL" id="JAMSHJ010000005">
    <property type="protein sequence ID" value="KAI5409066.1"/>
    <property type="molecule type" value="Genomic_DNA"/>
</dbReference>
<gene>
    <name evidence="2" type="ORF">KIW84_054760</name>
</gene>
<dbReference type="PANTHER" id="PTHR31110">
    <property type="entry name" value="PESTICIDAL CRYSTAL CRY8BA PROTEIN"/>
    <property type="match status" value="1"/>
</dbReference>
<proteinExistence type="predicted"/>
<accession>A0A9D4WYR9</accession>
<dbReference type="AlphaFoldDB" id="A0A9D4WYR9"/>
<dbReference type="Proteomes" id="UP001058974">
    <property type="component" value="Chromosome 5"/>
</dbReference>
<evidence type="ECO:0000256" key="1">
    <source>
        <dbReference type="SAM" id="MobiDB-lite"/>
    </source>
</evidence>
<protein>
    <submittedName>
        <fullName evidence="2">Uncharacterized protein</fullName>
    </submittedName>
</protein>
<evidence type="ECO:0000313" key="3">
    <source>
        <dbReference type="Proteomes" id="UP001058974"/>
    </source>
</evidence>
<sequence>MCDSIKYNAESNAAHANLIASIILKTKDSGSTDCAGTFGHHSRSERKYFMKNLDKTFDSKALYDTFSTITHPVFCKMATVGSCHSKEQKGLTWDPIMRVAFNVRHNGFSKDESTDSADNSEFSSTTPNKAEESSTLKSVTRDKFENHGDASSEQCVRPATGSECAAFSNPQPPRLPTFHASALGPWQAVIAYDVCARLCLHAWAMQCMNAPNLTAVKHE</sequence>
<keyword evidence="3" id="KW-1185">Reference proteome</keyword>
<comment type="caution">
    <text evidence="2">The sequence shown here is derived from an EMBL/GenBank/DDBJ whole genome shotgun (WGS) entry which is preliminary data.</text>
</comment>
<name>A0A9D4WYR9_PEA</name>
<organism evidence="2 3">
    <name type="scientific">Pisum sativum</name>
    <name type="common">Garden pea</name>
    <name type="synonym">Lathyrus oleraceus</name>
    <dbReference type="NCBI Taxonomy" id="3888"/>
    <lineage>
        <taxon>Eukaryota</taxon>
        <taxon>Viridiplantae</taxon>
        <taxon>Streptophyta</taxon>
        <taxon>Embryophyta</taxon>
        <taxon>Tracheophyta</taxon>
        <taxon>Spermatophyta</taxon>
        <taxon>Magnoliopsida</taxon>
        <taxon>eudicotyledons</taxon>
        <taxon>Gunneridae</taxon>
        <taxon>Pentapetalae</taxon>
        <taxon>rosids</taxon>
        <taxon>fabids</taxon>
        <taxon>Fabales</taxon>
        <taxon>Fabaceae</taxon>
        <taxon>Papilionoideae</taxon>
        <taxon>50 kb inversion clade</taxon>
        <taxon>NPAAA clade</taxon>
        <taxon>Hologalegina</taxon>
        <taxon>IRL clade</taxon>
        <taxon>Fabeae</taxon>
        <taxon>Lathyrus</taxon>
    </lineage>
</organism>